<dbReference type="PANTHER" id="PTHR14187:SF81">
    <property type="entry name" value="HSP70 FAMILY PROTEIN (AFU_ORTHOLOGUE AFUA_4G14040)"/>
    <property type="match status" value="1"/>
</dbReference>
<dbReference type="Gene3D" id="3.90.640.10">
    <property type="entry name" value="Actin, Chain A, domain 4"/>
    <property type="match status" value="1"/>
</dbReference>
<proteinExistence type="predicted"/>
<dbReference type="SUPFAM" id="SSF53067">
    <property type="entry name" value="Actin-like ATPase domain"/>
    <property type="match status" value="1"/>
</dbReference>
<evidence type="ECO:0000313" key="1">
    <source>
        <dbReference type="EMBL" id="KAL1644914.1"/>
    </source>
</evidence>
<protein>
    <recommendedName>
        <fullName evidence="3">Heat shock protein 70</fullName>
    </recommendedName>
</protein>
<gene>
    <name evidence="1" type="ORF">SLS58_003985</name>
</gene>
<dbReference type="EMBL" id="JAKEKT020000021">
    <property type="protein sequence ID" value="KAL1644914.1"/>
    <property type="molecule type" value="Genomic_DNA"/>
</dbReference>
<comment type="caution">
    <text evidence="1">The sequence shown here is derived from an EMBL/GenBank/DDBJ whole genome shotgun (WGS) entry which is preliminary data.</text>
</comment>
<dbReference type="CDD" id="cd10170">
    <property type="entry name" value="ASKHA_NBD_HSP70"/>
    <property type="match status" value="1"/>
</dbReference>
<keyword evidence="2" id="KW-1185">Reference proteome</keyword>
<reference evidence="1 2" key="1">
    <citation type="journal article" date="2023" name="Plant Dis.">
        <title>First Report of Diplodia intermedia Causing Canker and Dieback Diseases on Apple Trees in Canada.</title>
        <authorList>
            <person name="Ellouze W."/>
            <person name="Ilyukhin E."/>
            <person name="Sulman M."/>
            <person name="Ali S."/>
        </authorList>
    </citation>
    <scope>NUCLEOTIDE SEQUENCE [LARGE SCALE GENOMIC DNA]</scope>
    <source>
        <strain evidence="1 2">M45-28</strain>
    </source>
</reference>
<dbReference type="InterPro" id="IPR043129">
    <property type="entry name" value="ATPase_NBD"/>
</dbReference>
<sequence length="223" mass="24584">MLFEHISKLRTQEERSIEIQKDAVAGEKMDCLSMQGHNGSGMLELPHNDDSLASGPDNVIASNPHTRQNFKDKYTLLRRIECWITVPAAKDATRSAALDAGFGSRHLDKVNLMPEPETAALAIALKPRLDPASIDPISSGEDVLIYDCGEGTVDITTYTILETTPRLQFRGLCVGVGAKCGSTYIDRNFNKWMELFVGTSAKCGSTYTGILRVISVWINEIHR</sequence>
<dbReference type="Proteomes" id="UP001521184">
    <property type="component" value="Unassembled WGS sequence"/>
</dbReference>
<dbReference type="PANTHER" id="PTHR14187">
    <property type="entry name" value="ALPHA KINASE/ELONGATION FACTOR 2 KINASE"/>
    <property type="match status" value="1"/>
</dbReference>
<accession>A0ABR3TUP7</accession>
<name>A0ABR3TUP7_9PEZI</name>
<evidence type="ECO:0008006" key="3">
    <source>
        <dbReference type="Google" id="ProtNLM"/>
    </source>
</evidence>
<dbReference type="Gene3D" id="3.30.420.40">
    <property type="match status" value="2"/>
</dbReference>
<evidence type="ECO:0000313" key="2">
    <source>
        <dbReference type="Proteomes" id="UP001521184"/>
    </source>
</evidence>
<organism evidence="1 2">
    <name type="scientific">Diplodia intermedia</name>
    <dbReference type="NCBI Taxonomy" id="856260"/>
    <lineage>
        <taxon>Eukaryota</taxon>
        <taxon>Fungi</taxon>
        <taxon>Dikarya</taxon>
        <taxon>Ascomycota</taxon>
        <taxon>Pezizomycotina</taxon>
        <taxon>Dothideomycetes</taxon>
        <taxon>Dothideomycetes incertae sedis</taxon>
        <taxon>Botryosphaeriales</taxon>
        <taxon>Botryosphaeriaceae</taxon>
        <taxon>Diplodia</taxon>
    </lineage>
</organism>